<dbReference type="InterPro" id="IPR001451">
    <property type="entry name" value="Hexapep"/>
</dbReference>
<comment type="similarity">
    <text evidence="1">Belongs to the transferase hexapeptide repeat family.</text>
</comment>
<evidence type="ECO:0000256" key="2">
    <source>
        <dbReference type="ARBA" id="ARBA00022679"/>
    </source>
</evidence>
<dbReference type="InterPro" id="IPR011004">
    <property type="entry name" value="Trimer_LpxA-like_sf"/>
</dbReference>
<accession>A0ABQ5JRF6</accession>
<name>A0ABQ5JRF6_9LACO</name>
<reference evidence="3 4" key="1">
    <citation type="submission" date="2022-03" db="EMBL/GenBank/DDBJ databases">
        <title>Draft genome sequence of Furfurilactobacillus curtus JCM 31185.</title>
        <authorList>
            <person name="Suzuki S."/>
            <person name="Endo A."/>
            <person name="Kajikawa A."/>
        </authorList>
    </citation>
    <scope>NUCLEOTIDE SEQUENCE [LARGE SCALE GENOMIC DNA]</scope>
    <source>
        <strain evidence="3 4">JCM 31185</strain>
    </source>
</reference>
<evidence type="ECO:0008006" key="5">
    <source>
        <dbReference type="Google" id="ProtNLM"/>
    </source>
</evidence>
<gene>
    <name evidence="3" type="ORF">JCM31185_19020</name>
</gene>
<dbReference type="EMBL" id="BQXO01000008">
    <property type="protein sequence ID" value="GKT06615.1"/>
    <property type="molecule type" value="Genomic_DNA"/>
</dbReference>
<sequence>MIFIVAKQPDFQAVRLVKLLNKNGQSAKILLTQFTAKFSTLLATNNLTSAECINEYDYLSGLAIKPESFSTILEALIPNLSSLTLAKQENQAFQDYFNEDRKVATVRIRKAVPINVTLYRENGNYETFAIDERGFVSLHQFHQADGRIVHSQYLAGREHIVLDVMDDYIDWYRHGDAKALRVKNWDELLVAVLKDMVVENDQLATILTMTDEVTVGLNDLSHVSVFTNILHGDNRDKLPEQLARLLPPIKQPKTEAELDLLGRWHHVDWGDPQYQQQNQGTIYVNGAQSHDEAVRLFVNNVASVGDAISIYPPYYLQLGSKVRVGDQFYANVGCSLVGGGQIEIGDNCMLGPNVQLVTPDHPRNPISRHINNVFRGKNIKIGNNFWAGAGAIILGGVTLGDNVIVGAGSVVTKSFGDNVVIAGNPARLIREIDLTDFDEDREAREWHDE</sequence>
<dbReference type="PANTHER" id="PTHR23416">
    <property type="entry name" value="SIALIC ACID SYNTHASE-RELATED"/>
    <property type="match status" value="1"/>
</dbReference>
<dbReference type="PANTHER" id="PTHR23416:SF23">
    <property type="entry name" value="ACETYLTRANSFERASE C18B11.09C-RELATED"/>
    <property type="match status" value="1"/>
</dbReference>
<evidence type="ECO:0000313" key="4">
    <source>
        <dbReference type="Proteomes" id="UP001628078"/>
    </source>
</evidence>
<keyword evidence="2" id="KW-0808">Transferase</keyword>
<dbReference type="Pfam" id="PF00132">
    <property type="entry name" value="Hexapep"/>
    <property type="match status" value="1"/>
</dbReference>
<dbReference type="Proteomes" id="UP001628078">
    <property type="component" value="Unassembled WGS sequence"/>
</dbReference>
<evidence type="ECO:0000256" key="1">
    <source>
        <dbReference type="ARBA" id="ARBA00007274"/>
    </source>
</evidence>
<comment type="caution">
    <text evidence="3">The sequence shown here is derived from an EMBL/GenBank/DDBJ whole genome shotgun (WGS) entry which is preliminary data.</text>
</comment>
<proteinExistence type="inferred from homology"/>
<evidence type="ECO:0000313" key="3">
    <source>
        <dbReference type="EMBL" id="GKT06615.1"/>
    </source>
</evidence>
<keyword evidence="4" id="KW-1185">Reference proteome</keyword>
<protein>
    <recommendedName>
        <fullName evidence="5">Acetyltransferase</fullName>
    </recommendedName>
</protein>
<dbReference type="Gene3D" id="2.160.10.10">
    <property type="entry name" value="Hexapeptide repeat proteins"/>
    <property type="match status" value="1"/>
</dbReference>
<dbReference type="RefSeq" id="WP_407884922.1">
    <property type="nucleotide sequence ID" value="NZ_BQXO01000008.1"/>
</dbReference>
<dbReference type="InterPro" id="IPR051159">
    <property type="entry name" value="Hexapeptide_acetyltransf"/>
</dbReference>
<organism evidence="3 4">
    <name type="scientific">Furfurilactobacillus curtus</name>
    <dbReference type="NCBI Taxonomy" id="1746200"/>
    <lineage>
        <taxon>Bacteria</taxon>
        <taxon>Bacillati</taxon>
        <taxon>Bacillota</taxon>
        <taxon>Bacilli</taxon>
        <taxon>Lactobacillales</taxon>
        <taxon>Lactobacillaceae</taxon>
        <taxon>Furfurilactobacillus</taxon>
    </lineage>
</organism>
<dbReference type="SUPFAM" id="SSF51161">
    <property type="entry name" value="Trimeric LpxA-like enzymes"/>
    <property type="match status" value="1"/>
</dbReference>